<feature type="compositionally biased region" description="Basic and acidic residues" evidence="1">
    <location>
        <begin position="16"/>
        <end position="29"/>
    </location>
</feature>
<proteinExistence type="predicted"/>
<sequence length="99" mass="11301">MFHYSDDEINNSAEEVAMKEDDYSKDERKNFEGAEDELNVILNASSRQKTKIRAISNTAQQILIRNIVVFNNAPSRSIERADIKVNRISIDLRSADSLI</sequence>
<organism evidence="2 3">
    <name type="scientific">Tritrichomonas musculus</name>
    <dbReference type="NCBI Taxonomy" id="1915356"/>
    <lineage>
        <taxon>Eukaryota</taxon>
        <taxon>Metamonada</taxon>
        <taxon>Parabasalia</taxon>
        <taxon>Tritrichomonadida</taxon>
        <taxon>Tritrichomonadidae</taxon>
        <taxon>Tritrichomonas</taxon>
    </lineage>
</organism>
<dbReference type="EMBL" id="JAPFFF010000030">
    <property type="protein sequence ID" value="KAK8845919.1"/>
    <property type="molecule type" value="Genomic_DNA"/>
</dbReference>
<evidence type="ECO:0000313" key="2">
    <source>
        <dbReference type="EMBL" id="KAK8845919.1"/>
    </source>
</evidence>
<protein>
    <submittedName>
        <fullName evidence="2">Uncharacterized protein</fullName>
    </submittedName>
</protein>
<evidence type="ECO:0000256" key="1">
    <source>
        <dbReference type="SAM" id="MobiDB-lite"/>
    </source>
</evidence>
<evidence type="ECO:0000313" key="3">
    <source>
        <dbReference type="Proteomes" id="UP001470230"/>
    </source>
</evidence>
<reference evidence="2 3" key="1">
    <citation type="submission" date="2024-04" db="EMBL/GenBank/DDBJ databases">
        <title>Tritrichomonas musculus Genome.</title>
        <authorList>
            <person name="Alves-Ferreira E."/>
            <person name="Grigg M."/>
            <person name="Lorenzi H."/>
            <person name="Galac M."/>
        </authorList>
    </citation>
    <scope>NUCLEOTIDE SEQUENCE [LARGE SCALE GENOMIC DNA]</scope>
    <source>
        <strain evidence="2 3">EAF2021</strain>
    </source>
</reference>
<keyword evidence="3" id="KW-1185">Reference proteome</keyword>
<name>A0ABR2HFY0_9EUKA</name>
<gene>
    <name evidence="2" type="ORF">M9Y10_020851</name>
</gene>
<dbReference type="Proteomes" id="UP001470230">
    <property type="component" value="Unassembled WGS sequence"/>
</dbReference>
<feature type="region of interest" description="Disordered" evidence="1">
    <location>
        <begin position="1"/>
        <end position="29"/>
    </location>
</feature>
<accession>A0ABR2HFY0</accession>
<comment type="caution">
    <text evidence="2">The sequence shown here is derived from an EMBL/GenBank/DDBJ whole genome shotgun (WGS) entry which is preliminary data.</text>
</comment>